<dbReference type="InterPro" id="IPR001433">
    <property type="entry name" value="OxRdtase_FAD/NAD-bd"/>
</dbReference>
<dbReference type="Gene3D" id="3.40.50.80">
    <property type="entry name" value="Nucleotide-binding domain of ferredoxin-NADP reductase (FNR) module"/>
    <property type="match status" value="1"/>
</dbReference>
<dbReference type="EMBL" id="CAXLJL010000112">
    <property type="protein sequence ID" value="CAL5131869.1"/>
    <property type="molecule type" value="Genomic_DNA"/>
</dbReference>
<evidence type="ECO:0000256" key="12">
    <source>
        <dbReference type="RuleBase" id="RU361226"/>
    </source>
</evidence>
<comment type="cofactor">
    <cofactor evidence="1 11 12">
        <name>FAD</name>
        <dbReference type="ChEBI" id="CHEBI:57692"/>
    </cofactor>
</comment>
<dbReference type="InterPro" id="IPR017938">
    <property type="entry name" value="Riboflavin_synthase-like_b-brl"/>
</dbReference>
<evidence type="ECO:0000256" key="9">
    <source>
        <dbReference type="ARBA" id="ARBA00023027"/>
    </source>
</evidence>
<comment type="catalytic activity">
    <reaction evidence="12">
        <text>2 Fe(III)-[cytochrome b5] + NADH = 2 Fe(II)-[cytochrome b5] + NAD(+) + H(+)</text>
        <dbReference type="Rhea" id="RHEA:46680"/>
        <dbReference type="Rhea" id="RHEA-COMP:10438"/>
        <dbReference type="Rhea" id="RHEA-COMP:10439"/>
        <dbReference type="ChEBI" id="CHEBI:15378"/>
        <dbReference type="ChEBI" id="CHEBI:29033"/>
        <dbReference type="ChEBI" id="CHEBI:29034"/>
        <dbReference type="ChEBI" id="CHEBI:57540"/>
        <dbReference type="ChEBI" id="CHEBI:57945"/>
        <dbReference type="EC" id="1.6.2.2"/>
    </reaction>
</comment>
<feature type="binding site" evidence="11">
    <location>
        <position position="127"/>
    </location>
    <ligand>
        <name>FAD</name>
        <dbReference type="ChEBI" id="CHEBI:57692"/>
    </ligand>
</feature>
<dbReference type="GO" id="GO:0090524">
    <property type="term" value="F:cytochrome-b5 reductase activity, acting on NADH"/>
    <property type="evidence" value="ECO:0007669"/>
    <property type="project" value="UniProtKB-EC"/>
</dbReference>
<dbReference type="FunFam" id="2.40.30.10:FF:000021">
    <property type="entry name" value="NADH-cytochrome b5 reductase"/>
    <property type="match status" value="1"/>
</dbReference>
<keyword evidence="3 11" id="KW-0285">Flavoprotein</keyword>
<feature type="binding site" evidence="11">
    <location>
        <position position="186"/>
    </location>
    <ligand>
        <name>FAD</name>
        <dbReference type="ChEBI" id="CHEBI:57692"/>
    </ligand>
</feature>
<feature type="transmembrane region" description="Helical" evidence="13">
    <location>
        <begin position="6"/>
        <end position="28"/>
    </location>
</feature>
<dbReference type="FunFam" id="3.40.50.80:FF:000019">
    <property type="entry name" value="NADH-cytochrome b5 reductase"/>
    <property type="match status" value="1"/>
</dbReference>
<evidence type="ECO:0000313" key="16">
    <source>
        <dbReference type="Proteomes" id="UP001497525"/>
    </source>
</evidence>
<evidence type="ECO:0000259" key="14">
    <source>
        <dbReference type="PROSITE" id="PS51384"/>
    </source>
</evidence>
<feature type="binding site" evidence="11">
    <location>
        <position position="129"/>
    </location>
    <ligand>
        <name>FAD</name>
        <dbReference type="ChEBI" id="CHEBI:57692"/>
    </ligand>
</feature>
<comment type="caution">
    <text evidence="15">The sequence shown here is derived from an EMBL/GenBank/DDBJ whole genome shotgun (WGS) entry which is preliminary data.</text>
</comment>
<evidence type="ECO:0000256" key="8">
    <source>
        <dbReference type="ARBA" id="ARBA00023002"/>
    </source>
</evidence>
<keyword evidence="5" id="KW-1000">Mitochondrion outer membrane</keyword>
<dbReference type="Gene3D" id="2.40.30.10">
    <property type="entry name" value="Translation factors"/>
    <property type="match status" value="1"/>
</dbReference>
<dbReference type="Pfam" id="PF00175">
    <property type="entry name" value="NAD_binding_1"/>
    <property type="match status" value="1"/>
</dbReference>
<evidence type="ECO:0000256" key="13">
    <source>
        <dbReference type="SAM" id="Phobius"/>
    </source>
</evidence>
<dbReference type="CDD" id="cd06183">
    <property type="entry name" value="cyt_b5_reduct_like"/>
    <property type="match status" value="1"/>
</dbReference>
<dbReference type="PROSITE" id="PS51384">
    <property type="entry name" value="FAD_FR"/>
    <property type="match status" value="1"/>
</dbReference>
<organism evidence="15 16">
    <name type="scientific">Calicophoron daubneyi</name>
    <name type="common">Rumen fluke</name>
    <name type="synonym">Paramphistomum daubneyi</name>
    <dbReference type="NCBI Taxonomy" id="300641"/>
    <lineage>
        <taxon>Eukaryota</taxon>
        <taxon>Metazoa</taxon>
        <taxon>Spiralia</taxon>
        <taxon>Lophotrochozoa</taxon>
        <taxon>Platyhelminthes</taxon>
        <taxon>Trematoda</taxon>
        <taxon>Digenea</taxon>
        <taxon>Plagiorchiida</taxon>
        <taxon>Pronocephalata</taxon>
        <taxon>Paramphistomoidea</taxon>
        <taxon>Paramphistomidae</taxon>
        <taxon>Calicophoron</taxon>
    </lineage>
</organism>
<dbReference type="AlphaFoldDB" id="A0AAV2T718"/>
<evidence type="ECO:0000256" key="11">
    <source>
        <dbReference type="PIRSR" id="PIRSR601834-1"/>
    </source>
</evidence>
<name>A0AAV2T718_CALDB</name>
<keyword evidence="4 13" id="KW-0812">Transmembrane</keyword>
<reference evidence="15" key="1">
    <citation type="submission" date="2024-06" db="EMBL/GenBank/DDBJ databases">
        <authorList>
            <person name="Liu X."/>
            <person name="Lenzi L."/>
            <person name="Haldenby T S."/>
            <person name="Uol C."/>
        </authorList>
    </citation>
    <scope>NUCLEOTIDE SEQUENCE</scope>
</reference>
<feature type="binding site" evidence="11">
    <location>
        <position position="110"/>
    </location>
    <ligand>
        <name>FAD</name>
        <dbReference type="ChEBI" id="CHEBI:57692"/>
    </ligand>
</feature>
<evidence type="ECO:0000256" key="4">
    <source>
        <dbReference type="ARBA" id="ARBA00022692"/>
    </source>
</evidence>
<proteinExistence type="inferred from homology"/>
<evidence type="ECO:0000256" key="5">
    <source>
        <dbReference type="ARBA" id="ARBA00022787"/>
    </source>
</evidence>
<evidence type="ECO:0000256" key="1">
    <source>
        <dbReference type="ARBA" id="ARBA00001974"/>
    </source>
</evidence>
<dbReference type="InterPro" id="IPR017927">
    <property type="entry name" value="FAD-bd_FR_type"/>
</dbReference>
<accession>A0AAV2T718</accession>
<dbReference type="InterPro" id="IPR008333">
    <property type="entry name" value="Cbr1-like_FAD-bd_dom"/>
</dbReference>
<dbReference type="InterPro" id="IPR039261">
    <property type="entry name" value="FNR_nucleotide-bd"/>
</dbReference>
<sequence length="302" mass="33961">MTWGGAIAAIGAVTAVISVTGVVLFFVFRKKESPRQLKDPKANVALRLVDRQLISPDTIRLKLALDSPQHILGLPVGNHVYLSARINGELVVRPYTPISLDSQKGYVDFVIKVYKANVNQNYPKGGKMSQYLLNLPISQYINVRGPAGNLHYKGDGLFSIRPDNNSPFTEFKVKQVSMICGGSGVTPMFQLLSYILSRQSDVTKVAMLYANNTEKDILLRDELDAFKDKYPHQFRVWYTVKDAPEHWNYGTGFVDEKMLTEHIYPPGEDSLVLLCGPPPMLELACYPNLAKLKYPKDRMFTF</sequence>
<dbReference type="PRINTS" id="PR00371">
    <property type="entry name" value="FPNCR"/>
</dbReference>
<feature type="domain" description="FAD-binding FR-type" evidence="14">
    <location>
        <begin position="41"/>
        <end position="153"/>
    </location>
</feature>
<evidence type="ECO:0000256" key="6">
    <source>
        <dbReference type="ARBA" id="ARBA00022827"/>
    </source>
</evidence>
<feature type="binding site" evidence="11">
    <location>
        <position position="112"/>
    </location>
    <ligand>
        <name>FAD</name>
        <dbReference type="ChEBI" id="CHEBI:57692"/>
    </ligand>
</feature>
<dbReference type="PRINTS" id="PR00406">
    <property type="entry name" value="CYTB5RDTASE"/>
</dbReference>
<evidence type="ECO:0000313" key="15">
    <source>
        <dbReference type="EMBL" id="CAL5131869.1"/>
    </source>
</evidence>
<dbReference type="Pfam" id="PF00970">
    <property type="entry name" value="FAD_binding_6"/>
    <property type="match status" value="1"/>
</dbReference>
<keyword evidence="10 13" id="KW-0472">Membrane</keyword>
<dbReference type="SUPFAM" id="SSF63380">
    <property type="entry name" value="Riboflavin synthase domain-like"/>
    <property type="match status" value="1"/>
</dbReference>
<feature type="binding site" evidence="11">
    <location>
        <position position="93"/>
    </location>
    <ligand>
        <name>FAD</name>
        <dbReference type="ChEBI" id="CHEBI:57692"/>
    </ligand>
</feature>
<dbReference type="InterPro" id="IPR001834">
    <property type="entry name" value="CBR-like"/>
</dbReference>
<evidence type="ECO:0000256" key="7">
    <source>
        <dbReference type="ARBA" id="ARBA00022989"/>
    </source>
</evidence>
<dbReference type="EC" id="1.6.2.2" evidence="12"/>
<keyword evidence="5" id="KW-0496">Mitochondrion</keyword>
<keyword evidence="7 13" id="KW-1133">Transmembrane helix</keyword>
<evidence type="ECO:0000256" key="3">
    <source>
        <dbReference type="ARBA" id="ARBA00022630"/>
    </source>
</evidence>
<dbReference type="GO" id="GO:0005741">
    <property type="term" value="C:mitochondrial outer membrane"/>
    <property type="evidence" value="ECO:0007669"/>
    <property type="project" value="UniProtKB-SubCell"/>
</dbReference>
<dbReference type="PANTHER" id="PTHR19370:SF185">
    <property type="entry name" value="NADH-CYTOCHROME B5 REDUCTASE"/>
    <property type="match status" value="1"/>
</dbReference>
<evidence type="ECO:0000256" key="10">
    <source>
        <dbReference type="ARBA" id="ARBA00023136"/>
    </source>
</evidence>
<feature type="binding site" evidence="11">
    <location>
        <position position="94"/>
    </location>
    <ligand>
        <name>FAD</name>
        <dbReference type="ChEBI" id="CHEBI:57692"/>
    </ligand>
</feature>
<gene>
    <name evidence="15" type="ORF">CDAUBV1_LOCUS4407</name>
</gene>
<protein>
    <recommendedName>
        <fullName evidence="12">NADH-cytochrome b5 reductase</fullName>
        <ecNumber evidence="12">1.6.2.2</ecNumber>
    </recommendedName>
</protein>
<dbReference type="InterPro" id="IPR001709">
    <property type="entry name" value="Flavoprot_Pyr_Nucl_cyt_Rdtase"/>
</dbReference>
<comment type="similarity">
    <text evidence="12">Belongs to the flavoprotein pyridine nucleotide cytochrome reductase family.</text>
</comment>
<dbReference type="GO" id="GO:0071949">
    <property type="term" value="F:FAD binding"/>
    <property type="evidence" value="ECO:0007669"/>
    <property type="project" value="TreeGrafter"/>
</dbReference>
<keyword evidence="8 12" id="KW-0560">Oxidoreductase</keyword>
<dbReference type="Proteomes" id="UP001497525">
    <property type="component" value="Unassembled WGS sequence"/>
</dbReference>
<feature type="binding site" evidence="11">
    <location>
        <position position="95"/>
    </location>
    <ligand>
        <name>FAD</name>
        <dbReference type="ChEBI" id="CHEBI:57692"/>
    </ligand>
</feature>
<feature type="binding site" evidence="11">
    <location>
        <position position="128"/>
    </location>
    <ligand>
        <name>FAD</name>
        <dbReference type="ChEBI" id="CHEBI:57692"/>
    </ligand>
</feature>
<dbReference type="SUPFAM" id="SSF52343">
    <property type="entry name" value="Ferredoxin reductase-like, C-terminal NADP-linked domain"/>
    <property type="match status" value="1"/>
</dbReference>
<comment type="subcellular location">
    <subcellularLocation>
        <location evidence="2">Mitochondrion outer membrane</location>
    </subcellularLocation>
</comment>
<keyword evidence="9 12" id="KW-0520">NAD</keyword>
<dbReference type="PANTHER" id="PTHR19370">
    <property type="entry name" value="NADH-CYTOCHROME B5 REDUCTASE"/>
    <property type="match status" value="1"/>
</dbReference>
<keyword evidence="6 11" id="KW-0274">FAD</keyword>
<evidence type="ECO:0000256" key="2">
    <source>
        <dbReference type="ARBA" id="ARBA00004294"/>
    </source>
</evidence>